<gene>
    <name evidence="1" type="ORF">MSBR3_2843</name>
</gene>
<evidence type="ECO:0000313" key="1">
    <source>
        <dbReference type="EMBL" id="AKB83421.1"/>
    </source>
</evidence>
<dbReference type="KEGG" id="mbak:MSBR3_2843"/>
<dbReference type="EMBL" id="CP009517">
    <property type="protein sequence ID" value="AKB83421.1"/>
    <property type="molecule type" value="Genomic_DNA"/>
</dbReference>
<protein>
    <submittedName>
        <fullName evidence="1">Uncharacterized protein</fullName>
    </submittedName>
</protein>
<name>A0A0E3SMF1_METBA</name>
<accession>A0A0E3SMF1</accession>
<dbReference type="AlphaFoldDB" id="A0A0E3SMF1"/>
<dbReference type="RefSeq" id="WP_048109059.1">
    <property type="nucleotide sequence ID" value="NZ_CP009517.1"/>
</dbReference>
<organism evidence="1 2">
    <name type="scientific">Methanosarcina barkeri 3</name>
    <dbReference type="NCBI Taxonomy" id="1434107"/>
    <lineage>
        <taxon>Archaea</taxon>
        <taxon>Methanobacteriati</taxon>
        <taxon>Methanobacteriota</taxon>
        <taxon>Stenosarchaea group</taxon>
        <taxon>Methanomicrobia</taxon>
        <taxon>Methanosarcinales</taxon>
        <taxon>Methanosarcinaceae</taxon>
        <taxon>Methanosarcina</taxon>
    </lineage>
</organism>
<keyword evidence="2" id="KW-1185">Reference proteome</keyword>
<dbReference type="HOGENOM" id="CLU_178213_0_0_2"/>
<proteinExistence type="predicted"/>
<evidence type="ECO:0000313" key="2">
    <source>
        <dbReference type="Proteomes" id="UP000033066"/>
    </source>
</evidence>
<dbReference type="GeneID" id="24790475"/>
<dbReference type="PATRIC" id="fig|1434107.4.peg.3610"/>
<dbReference type="OrthoDB" id="137873at2157"/>
<sequence length="71" mass="7896">MPKSVADLNKDISAKALEMEEGVSKFNSAVMQLQAENQEKAMQIQSGVAEIRSGVDEEIKNINLYTKEFYG</sequence>
<reference evidence="1" key="1">
    <citation type="submission" date="2014-07" db="EMBL/GenBank/DDBJ databases">
        <title>Methanogenic archaea and the global carbon cycle.</title>
        <authorList>
            <person name="Henriksen J.R."/>
            <person name="Luke J."/>
            <person name="Reinhart S."/>
            <person name="Benedict M.N."/>
            <person name="Youngblut N.D."/>
            <person name="Metcalf M.E."/>
            <person name="Whitaker R.J."/>
            <person name="Metcalf W.W."/>
        </authorList>
    </citation>
    <scope>NUCLEOTIDE SEQUENCE [LARGE SCALE GENOMIC DNA]</scope>
    <source>
        <strain evidence="1">3</strain>
    </source>
</reference>
<dbReference type="Proteomes" id="UP000033066">
    <property type="component" value="Chromosome"/>
</dbReference>